<comment type="caution">
    <text evidence="1">The sequence shown here is derived from an EMBL/GenBank/DDBJ whole genome shotgun (WGS) entry which is preliminary data.</text>
</comment>
<dbReference type="Proteomes" id="UP000266272">
    <property type="component" value="Unassembled WGS sequence"/>
</dbReference>
<sequence length="81" mass="9289">MFAGFERIPGIRPGQLSHNIEQHHLFSNGLKYLKIYAMSTAVVKYNGTKVRELIDSFATCMREHLVEEIDTLWSLDCCEKG</sequence>
<dbReference type="AlphaFoldDB" id="A0A395NXA2"/>
<dbReference type="STRING" id="490622.A0A395NXA2"/>
<gene>
    <name evidence="1" type="ORF">TARUN_1522</name>
</gene>
<protein>
    <submittedName>
        <fullName evidence="1">Hemerythrin hhe cation binding domain-containing</fullName>
    </submittedName>
</protein>
<evidence type="ECO:0000313" key="2">
    <source>
        <dbReference type="Proteomes" id="UP000266272"/>
    </source>
</evidence>
<accession>A0A395NXA2</accession>
<proteinExistence type="predicted"/>
<dbReference type="EMBL" id="PXOA01000097">
    <property type="protein sequence ID" value="RFU80698.1"/>
    <property type="molecule type" value="Genomic_DNA"/>
</dbReference>
<keyword evidence="2" id="KW-1185">Reference proteome</keyword>
<reference evidence="1 2" key="1">
    <citation type="journal article" date="2018" name="PLoS Pathog.">
        <title>Evolution of structural diversity of trichothecenes, a family of toxins produced by plant pathogenic and entomopathogenic fungi.</title>
        <authorList>
            <person name="Proctor R.H."/>
            <person name="McCormick S.P."/>
            <person name="Kim H.S."/>
            <person name="Cardoza R.E."/>
            <person name="Stanley A.M."/>
            <person name="Lindo L."/>
            <person name="Kelly A."/>
            <person name="Brown D.W."/>
            <person name="Lee T."/>
            <person name="Vaughan M.M."/>
            <person name="Alexander N.J."/>
            <person name="Busman M."/>
            <person name="Gutierrez S."/>
        </authorList>
    </citation>
    <scope>NUCLEOTIDE SEQUENCE [LARGE SCALE GENOMIC DNA]</scope>
    <source>
        <strain evidence="1 2">IBT 40837</strain>
    </source>
</reference>
<evidence type="ECO:0000313" key="1">
    <source>
        <dbReference type="EMBL" id="RFU80698.1"/>
    </source>
</evidence>
<organism evidence="1 2">
    <name type="scientific">Trichoderma arundinaceum</name>
    <dbReference type="NCBI Taxonomy" id="490622"/>
    <lineage>
        <taxon>Eukaryota</taxon>
        <taxon>Fungi</taxon>
        <taxon>Dikarya</taxon>
        <taxon>Ascomycota</taxon>
        <taxon>Pezizomycotina</taxon>
        <taxon>Sordariomycetes</taxon>
        <taxon>Hypocreomycetidae</taxon>
        <taxon>Hypocreales</taxon>
        <taxon>Hypocreaceae</taxon>
        <taxon>Trichoderma</taxon>
    </lineage>
</organism>
<name>A0A395NXA2_TRIAR</name>
<dbReference type="OrthoDB" id="58416at2759"/>